<name>A2E4N9_TRIV3</name>
<dbReference type="VEuPathDB" id="TrichDB:TVAG_245810"/>
<accession>A2E4N9</accession>
<dbReference type="RefSeq" id="XP_001324572.1">
    <property type="nucleotide sequence ID" value="XM_001324537.1"/>
</dbReference>
<proteinExistence type="predicted"/>
<dbReference type="InParanoid" id="A2E4N9"/>
<evidence type="ECO:0000313" key="1">
    <source>
        <dbReference type="EMBL" id="EAY12349.1"/>
    </source>
</evidence>
<sequence length="221" mass="25572">MILDRKYIGNDVYASLDFKIYKLVFEHNYSVTNTNCFNNVEEAKNISVQNKFSILYDLNSTKYLMKDNFRYYIIEYPLLQRINAWKQTVSPTEELERAGLYVATGFTPIITQAPMDDWGGLVRTTLGEERKRVPVTYLDGIPKNGDWWYSIGMLCNAPSSYLSRGIPALRPLMTNQVSLWSAISETHTQFNFIFNNMKYSCHPSFHNSLASNIMTLIFFCS</sequence>
<protein>
    <submittedName>
        <fullName evidence="1">Uncharacterized protein</fullName>
    </submittedName>
</protein>
<reference evidence="1" key="2">
    <citation type="journal article" date="2007" name="Science">
        <title>Draft genome sequence of the sexually transmitted pathogen Trichomonas vaginalis.</title>
        <authorList>
            <person name="Carlton J.M."/>
            <person name="Hirt R.P."/>
            <person name="Silva J.C."/>
            <person name="Delcher A.L."/>
            <person name="Schatz M."/>
            <person name="Zhao Q."/>
            <person name="Wortman J.R."/>
            <person name="Bidwell S.L."/>
            <person name="Alsmark U.C.M."/>
            <person name="Besteiro S."/>
            <person name="Sicheritz-Ponten T."/>
            <person name="Noel C.J."/>
            <person name="Dacks J.B."/>
            <person name="Foster P.G."/>
            <person name="Simillion C."/>
            <person name="Van de Peer Y."/>
            <person name="Miranda-Saavedra D."/>
            <person name="Barton G.J."/>
            <person name="Westrop G.D."/>
            <person name="Mueller S."/>
            <person name="Dessi D."/>
            <person name="Fiori P.L."/>
            <person name="Ren Q."/>
            <person name="Paulsen I."/>
            <person name="Zhang H."/>
            <person name="Bastida-Corcuera F.D."/>
            <person name="Simoes-Barbosa A."/>
            <person name="Brown M.T."/>
            <person name="Hayes R.D."/>
            <person name="Mukherjee M."/>
            <person name="Okumura C.Y."/>
            <person name="Schneider R."/>
            <person name="Smith A.J."/>
            <person name="Vanacova S."/>
            <person name="Villalvazo M."/>
            <person name="Haas B.J."/>
            <person name="Pertea M."/>
            <person name="Feldblyum T.V."/>
            <person name="Utterback T.R."/>
            <person name="Shu C.L."/>
            <person name="Osoegawa K."/>
            <person name="de Jong P.J."/>
            <person name="Hrdy I."/>
            <person name="Horvathova L."/>
            <person name="Zubacova Z."/>
            <person name="Dolezal P."/>
            <person name="Malik S.B."/>
            <person name="Logsdon J.M. Jr."/>
            <person name="Henze K."/>
            <person name="Gupta A."/>
            <person name="Wang C.C."/>
            <person name="Dunne R.L."/>
            <person name="Upcroft J.A."/>
            <person name="Upcroft P."/>
            <person name="White O."/>
            <person name="Salzberg S.L."/>
            <person name="Tang P."/>
            <person name="Chiu C.-H."/>
            <person name="Lee Y.-S."/>
            <person name="Embley T.M."/>
            <person name="Coombs G.H."/>
            <person name="Mottram J.C."/>
            <person name="Tachezy J."/>
            <person name="Fraser-Liggett C.M."/>
            <person name="Johnson P.J."/>
        </authorList>
    </citation>
    <scope>NUCLEOTIDE SEQUENCE [LARGE SCALE GENOMIC DNA]</scope>
    <source>
        <strain evidence="1">G3</strain>
    </source>
</reference>
<dbReference type="KEGG" id="tva:4770313"/>
<gene>
    <name evidence="1" type="ORF">TVAG_245810</name>
</gene>
<dbReference type="VEuPathDB" id="TrichDB:TVAGG3_0862390"/>
<keyword evidence="2" id="KW-1185">Reference proteome</keyword>
<dbReference type="Proteomes" id="UP000001542">
    <property type="component" value="Unassembled WGS sequence"/>
</dbReference>
<reference evidence="1" key="1">
    <citation type="submission" date="2006-10" db="EMBL/GenBank/DDBJ databases">
        <authorList>
            <person name="Amadeo P."/>
            <person name="Zhao Q."/>
            <person name="Wortman J."/>
            <person name="Fraser-Liggett C."/>
            <person name="Carlton J."/>
        </authorList>
    </citation>
    <scope>NUCLEOTIDE SEQUENCE</scope>
    <source>
        <strain evidence="1">G3</strain>
    </source>
</reference>
<dbReference type="EMBL" id="DS113303">
    <property type="protein sequence ID" value="EAY12349.1"/>
    <property type="molecule type" value="Genomic_DNA"/>
</dbReference>
<organism evidence="1 2">
    <name type="scientific">Trichomonas vaginalis (strain ATCC PRA-98 / G3)</name>
    <dbReference type="NCBI Taxonomy" id="412133"/>
    <lineage>
        <taxon>Eukaryota</taxon>
        <taxon>Metamonada</taxon>
        <taxon>Parabasalia</taxon>
        <taxon>Trichomonadida</taxon>
        <taxon>Trichomonadidae</taxon>
        <taxon>Trichomonas</taxon>
    </lineage>
</organism>
<dbReference type="AlphaFoldDB" id="A2E4N9"/>
<evidence type="ECO:0000313" key="2">
    <source>
        <dbReference type="Proteomes" id="UP000001542"/>
    </source>
</evidence>